<dbReference type="InterPro" id="IPR033738">
    <property type="entry name" value="AsnB_N"/>
</dbReference>
<dbReference type="GO" id="GO:0004066">
    <property type="term" value="F:asparagine synthase (glutamine-hydrolyzing) activity"/>
    <property type="evidence" value="ECO:0007669"/>
    <property type="project" value="UniProtKB-EC"/>
</dbReference>
<evidence type="ECO:0000313" key="12">
    <source>
        <dbReference type="Proteomes" id="UP000294547"/>
    </source>
</evidence>
<sequence>MSDFAGLWRLDGRPVDDHDVSRLARGLEARGIGPARVWREGSFALVHRQHVFTPEDERERLPLAGPSGGVLVADVRLDFRSELAAALGFADEEAARPDGALVLGALERWGEAGVSRLYGDFALAFWQPGERRLVLARDPLRDRSLFVHRGAALIAFATRMRPLLALPDIPRDIDENAVADRLILNTADPEQTLYPAIRRVPQGHVFTVTAEHTAKRRWWTMPQPGGLRFPGHEATVAAAEAVIDRALASGVRAVGPVGTCLTGGMDSATVTLFARRHLPPERLIALTRVPGGPTAPDDASHYHDESPRAGAFAAGQPGLNWHAVGDDGLDWGEADRRRWFLETGVVADNRINGAWFLPLARFMAARGGRVILTGGGGNFFYSYDGGLVELALLRQGRIGALLRLLAGRARNYRPGLLALVKSRMLAPCEPRRMRAWRKGWDAPWSHLSALNPTFAVETKLLDRLDLSRYRSRSGPPRPSAHATRLWFHGDETIGDWSVAYRALTGIEWRAPLAGREVIEFFAALPQEAFVRDGRGRAIARSILAGHRPEEIVRDRRSGRQLGDWFAILTAERPRMLAALERLKASRSAGRVVDLARLERLLNDWPADAAAAEARRGEYHFVLTRGLETAEFLAWHDRSNT</sequence>
<dbReference type="InterPro" id="IPR006426">
    <property type="entry name" value="Asn_synth_AEB"/>
</dbReference>
<evidence type="ECO:0000259" key="9">
    <source>
        <dbReference type="Pfam" id="PF00733"/>
    </source>
</evidence>
<dbReference type="GO" id="GO:0005524">
    <property type="term" value="F:ATP binding"/>
    <property type="evidence" value="ECO:0007669"/>
    <property type="project" value="UniProtKB-KW"/>
</dbReference>
<dbReference type="Gene3D" id="3.60.20.10">
    <property type="entry name" value="Glutamine Phosphoribosylpyrophosphate, subunit 1, domain 1"/>
    <property type="match status" value="1"/>
</dbReference>
<feature type="domain" description="Glutamine amidotransferase type-2" evidence="10">
    <location>
        <begin position="71"/>
        <end position="164"/>
    </location>
</feature>
<evidence type="ECO:0000256" key="1">
    <source>
        <dbReference type="ARBA" id="ARBA00005187"/>
    </source>
</evidence>
<comment type="caution">
    <text evidence="11">The sequence shown here is derived from an EMBL/GenBank/DDBJ whole genome shotgun (WGS) entry which is preliminary data.</text>
</comment>
<accession>A0A4R6RLX0</accession>
<dbReference type="PANTHER" id="PTHR43284:SF1">
    <property type="entry name" value="ASPARAGINE SYNTHETASE"/>
    <property type="match status" value="1"/>
</dbReference>
<proteinExistence type="inferred from homology"/>
<evidence type="ECO:0000256" key="8">
    <source>
        <dbReference type="PIRSR" id="PIRSR001589-2"/>
    </source>
</evidence>
<dbReference type="InterPro" id="IPR017932">
    <property type="entry name" value="GATase_2_dom"/>
</dbReference>
<keyword evidence="12" id="KW-1185">Reference proteome</keyword>
<dbReference type="SUPFAM" id="SSF52402">
    <property type="entry name" value="Adenine nucleotide alpha hydrolases-like"/>
    <property type="match status" value="1"/>
</dbReference>
<dbReference type="InterPro" id="IPR001962">
    <property type="entry name" value="Asn_synthase"/>
</dbReference>
<feature type="domain" description="Asparagine synthetase" evidence="9">
    <location>
        <begin position="240"/>
        <end position="635"/>
    </location>
</feature>
<evidence type="ECO:0000259" key="10">
    <source>
        <dbReference type="Pfam" id="PF13537"/>
    </source>
</evidence>
<comment type="catalytic activity">
    <reaction evidence="7">
        <text>L-aspartate + L-glutamine + ATP + H2O = L-asparagine + L-glutamate + AMP + diphosphate + H(+)</text>
        <dbReference type="Rhea" id="RHEA:12228"/>
        <dbReference type="ChEBI" id="CHEBI:15377"/>
        <dbReference type="ChEBI" id="CHEBI:15378"/>
        <dbReference type="ChEBI" id="CHEBI:29985"/>
        <dbReference type="ChEBI" id="CHEBI:29991"/>
        <dbReference type="ChEBI" id="CHEBI:30616"/>
        <dbReference type="ChEBI" id="CHEBI:33019"/>
        <dbReference type="ChEBI" id="CHEBI:58048"/>
        <dbReference type="ChEBI" id="CHEBI:58359"/>
        <dbReference type="ChEBI" id="CHEBI:456215"/>
        <dbReference type="EC" id="6.3.5.4"/>
    </reaction>
</comment>
<evidence type="ECO:0000256" key="3">
    <source>
        <dbReference type="ARBA" id="ARBA00012737"/>
    </source>
</evidence>
<evidence type="ECO:0000256" key="5">
    <source>
        <dbReference type="ARBA" id="ARBA00022840"/>
    </source>
</evidence>
<dbReference type="AlphaFoldDB" id="A0A4R6RLX0"/>
<dbReference type="Pfam" id="PF13537">
    <property type="entry name" value="GATase_7"/>
    <property type="match status" value="1"/>
</dbReference>
<evidence type="ECO:0000256" key="6">
    <source>
        <dbReference type="ARBA" id="ARBA00022962"/>
    </source>
</evidence>
<keyword evidence="4 8" id="KW-0547">Nucleotide-binding</keyword>
<dbReference type="RefSeq" id="WP_126535374.1">
    <property type="nucleotide sequence ID" value="NZ_BSPM01000008.1"/>
</dbReference>
<dbReference type="InterPro" id="IPR014729">
    <property type="entry name" value="Rossmann-like_a/b/a_fold"/>
</dbReference>
<dbReference type="GO" id="GO:0006529">
    <property type="term" value="P:asparagine biosynthetic process"/>
    <property type="evidence" value="ECO:0007669"/>
    <property type="project" value="InterPro"/>
</dbReference>
<comment type="similarity">
    <text evidence="2">Belongs to the asparagine synthetase family.</text>
</comment>
<evidence type="ECO:0000256" key="7">
    <source>
        <dbReference type="ARBA" id="ARBA00048741"/>
    </source>
</evidence>
<dbReference type="GO" id="GO:0005829">
    <property type="term" value="C:cytosol"/>
    <property type="evidence" value="ECO:0007669"/>
    <property type="project" value="TreeGrafter"/>
</dbReference>
<dbReference type="Gene3D" id="3.40.50.620">
    <property type="entry name" value="HUPs"/>
    <property type="match status" value="2"/>
</dbReference>
<organism evidence="11 12">
    <name type="scientific">Oharaeibacter diazotrophicus</name>
    <dbReference type="NCBI Taxonomy" id="1920512"/>
    <lineage>
        <taxon>Bacteria</taxon>
        <taxon>Pseudomonadati</taxon>
        <taxon>Pseudomonadota</taxon>
        <taxon>Alphaproteobacteria</taxon>
        <taxon>Hyphomicrobiales</taxon>
        <taxon>Pleomorphomonadaceae</taxon>
        <taxon>Oharaeibacter</taxon>
    </lineage>
</organism>
<dbReference type="PIRSF" id="PIRSF001589">
    <property type="entry name" value="Asn_synthetase_glu-h"/>
    <property type="match status" value="1"/>
</dbReference>
<evidence type="ECO:0000313" key="11">
    <source>
        <dbReference type="EMBL" id="TDP87512.1"/>
    </source>
</evidence>
<dbReference type="PANTHER" id="PTHR43284">
    <property type="entry name" value="ASPARAGINE SYNTHETASE (GLUTAMINE-HYDROLYZING)"/>
    <property type="match status" value="1"/>
</dbReference>
<feature type="binding site" evidence="8">
    <location>
        <position position="98"/>
    </location>
    <ligand>
        <name>L-glutamine</name>
        <dbReference type="ChEBI" id="CHEBI:58359"/>
    </ligand>
</feature>
<evidence type="ECO:0000256" key="4">
    <source>
        <dbReference type="ARBA" id="ARBA00022741"/>
    </source>
</evidence>
<dbReference type="CDD" id="cd00712">
    <property type="entry name" value="AsnB"/>
    <property type="match status" value="1"/>
</dbReference>
<name>A0A4R6RLX0_9HYPH</name>
<dbReference type="Proteomes" id="UP000294547">
    <property type="component" value="Unassembled WGS sequence"/>
</dbReference>
<dbReference type="EMBL" id="SNXY01000006">
    <property type="protein sequence ID" value="TDP87512.1"/>
    <property type="molecule type" value="Genomic_DNA"/>
</dbReference>
<keyword evidence="5 8" id="KW-0067">ATP-binding</keyword>
<dbReference type="SUPFAM" id="SSF56235">
    <property type="entry name" value="N-terminal nucleophile aminohydrolases (Ntn hydrolases)"/>
    <property type="match status" value="1"/>
</dbReference>
<keyword evidence="6" id="KW-0315">Glutamine amidotransferase</keyword>
<reference evidence="11 12" key="1">
    <citation type="submission" date="2019-03" db="EMBL/GenBank/DDBJ databases">
        <title>Genomic Encyclopedia of Type Strains, Phase IV (KMG-IV): sequencing the most valuable type-strain genomes for metagenomic binning, comparative biology and taxonomic classification.</title>
        <authorList>
            <person name="Goeker M."/>
        </authorList>
    </citation>
    <scope>NUCLEOTIDE SEQUENCE [LARGE SCALE GENOMIC DNA]</scope>
    <source>
        <strain evidence="11 12">DSM 102969</strain>
    </source>
</reference>
<protein>
    <recommendedName>
        <fullName evidence="3">asparagine synthase (glutamine-hydrolyzing)</fullName>
        <ecNumber evidence="3">6.3.5.4</ecNumber>
    </recommendedName>
</protein>
<dbReference type="Pfam" id="PF00733">
    <property type="entry name" value="Asn_synthase"/>
    <property type="match status" value="1"/>
</dbReference>
<dbReference type="InterPro" id="IPR051786">
    <property type="entry name" value="ASN_synthetase/amidase"/>
</dbReference>
<dbReference type="InterPro" id="IPR029055">
    <property type="entry name" value="Ntn_hydrolases_N"/>
</dbReference>
<gene>
    <name evidence="11" type="ORF">EDD54_1408</name>
</gene>
<comment type="pathway">
    <text evidence="1">Amino-acid biosynthesis; L-asparagine biosynthesis; L-asparagine from L-aspartate (L-Gln route): step 1/1.</text>
</comment>
<dbReference type="OrthoDB" id="9763290at2"/>
<evidence type="ECO:0000256" key="2">
    <source>
        <dbReference type="ARBA" id="ARBA00005752"/>
    </source>
</evidence>
<dbReference type="EC" id="6.3.5.4" evidence="3"/>